<dbReference type="AlphaFoldDB" id="A0A9P4Q2D1"/>
<feature type="region of interest" description="Disordered" evidence="5">
    <location>
        <begin position="599"/>
        <end position="641"/>
    </location>
</feature>
<feature type="region of interest" description="Disordered" evidence="5">
    <location>
        <begin position="653"/>
        <end position="691"/>
    </location>
</feature>
<feature type="compositionally biased region" description="Polar residues" evidence="5">
    <location>
        <begin position="457"/>
        <end position="485"/>
    </location>
</feature>
<feature type="compositionally biased region" description="Polar residues" evidence="5">
    <location>
        <begin position="346"/>
        <end position="355"/>
    </location>
</feature>
<feature type="compositionally biased region" description="Gly residues" evidence="5">
    <location>
        <begin position="543"/>
        <end position="553"/>
    </location>
</feature>
<dbReference type="GO" id="GO:0034727">
    <property type="term" value="P:piecemeal microautophagy of the nucleus"/>
    <property type="evidence" value="ECO:0007669"/>
    <property type="project" value="TreeGrafter"/>
</dbReference>
<dbReference type="Gene3D" id="3.30.900.10">
    <property type="entry name" value="HORMA domain"/>
    <property type="match status" value="1"/>
</dbReference>
<comment type="similarity">
    <text evidence="1 4">Belongs to the ATG13 family. Fungi subfamily.</text>
</comment>
<dbReference type="PANTHER" id="PTHR13430:SF4">
    <property type="entry name" value="AUTOPHAGY-RELATED PROTEIN 13"/>
    <property type="match status" value="1"/>
</dbReference>
<dbReference type="InterPro" id="IPR018731">
    <property type="entry name" value="Atg13_N"/>
</dbReference>
<feature type="compositionally biased region" description="Low complexity" evidence="5">
    <location>
        <begin position="9"/>
        <end position="22"/>
    </location>
</feature>
<reference evidence="7" key="1">
    <citation type="journal article" date="2020" name="Stud. Mycol.">
        <title>101 Dothideomycetes genomes: a test case for predicting lifestyles and emergence of pathogens.</title>
        <authorList>
            <person name="Haridas S."/>
            <person name="Albert R."/>
            <person name="Binder M."/>
            <person name="Bloem J."/>
            <person name="Labutti K."/>
            <person name="Salamov A."/>
            <person name="Andreopoulos B."/>
            <person name="Baker S."/>
            <person name="Barry K."/>
            <person name="Bills G."/>
            <person name="Bluhm B."/>
            <person name="Cannon C."/>
            <person name="Castanera R."/>
            <person name="Culley D."/>
            <person name="Daum C."/>
            <person name="Ezra D."/>
            <person name="Gonzalez J."/>
            <person name="Henrissat B."/>
            <person name="Kuo A."/>
            <person name="Liang C."/>
            <person name="Lipzen A."/>
            <person name="Lutzoni F."/>
            <person name="Magnuson J."/>
            <person name="Mondo S."/>
            <person name="Nolan M."/>
            <person name="Ohm R."/>
            <person name="Pangilinan J."/>
            <person name="Park H.-J."/>
            <person name="Ramirez L."/>
            <person name="Alfaro M."/>
            <person name="Sun H."/>
            <person name="Tritt A."/>
            <person name="Yoshinaga Y."/>
            <person name="Zwiers L.-H."/>
            <person name="Turgeon B."/>
            <person name="Goodwin S."/>
            <person name="Spatafora J."/>
            <person name="Crous P."/>
            <person name="Grigoriev I."/>
        </authorList>
    </citation>
    <scope>NUCLEOTIDE SEQUENCE</scope>
    <source>
        <strain evidence="7">CBS 116435</strain>
    </source>
</reference>
<evidence type="ECO:0000256" key="2">
    <source>
        <dbReference type="ARBA" id="ARBA00013801"/>
    </source>
</evidence>
<dbReference type="PANTHER" id="PTHR13430">
    <property type="match status" value="1"/>
</dbReference>
<feature type="compositionally biased region" description="Low complexity" evidence="5">
    <location>
        <begin position="393"/>
        <end position="411"/>
    </location>
</feature>
<evidence type="ECO:0000256" key="3">
    <source>
        <dbReference type="ARBA" id="ARBA00023006"/>
    </source>
</evidence>
<feature type="compositionally biased region" description="Low complexity" evidence="5">
    <location>
        <begin position="490"/>
        <end position="531"/>
    </location>
</feature>
<dbReference type="GO" id="GO:0005829">
    <property type="term" value="C:cytosol"/>
    <property type="evidence" value="ECO:0007669"/>
    <property type="project" value="TreeGrafter"/>
</dbReference>
<dbReference type="Gene3D" id="6.10.140.1900">
    <property type="match status" value="1"/>
</dbReference>
<feature type="region of interest" description="Disordered" evidence="5">
    <location>
        <begin position="1"/>
        <end position="68"/>
    </location>
</feature>
<dbReference type="Pfam" id="PF10033">
    <property type="entry name" value="ATG13"/>
    <property type="match status" value="1"/>
</dbReference>
<dbReference type="EMBL" id="MU003860">
    <property type="protein sequence ID" value="KAF2716839.1"/>
    <property type="molecule type" value="Genomic_DNA"/>
</dbReference>
<evidence type="ECO:0000313" key="7">
    <source>
        <dbReference type="EMBL" id="KAF2716839.1"/>
    </source>
</evidence>
<feature type="compositionally biased region" description="Low complexity" evidence="5">
    <location>
        <begin position="434"/>
        <end position="455"/>
    </location>
</feature>
<dbReference type="GO" id="GO:1990316">
    <property type="term" value="C:Atg1/ULK1 kinase complex"/>
    <property type="evidence" value="ECO:0007669"/>
    <property type="project" value="InterPro"/>
</dbReference>
<dbReference type="InterPro" id="IPR040182">
    <property type="entry name" value="ATG13"/>
</dbReference>
<name>A0A9P4Q2D1_9PEZI</name>
<feature type="region of interest" description="Disordered" evidence="5">
    <location>
        <begin position="385"/>
        <end position="558"/>
    </location>
</feature>
<evidence type="ECO:0000313" key="8">
    <source>
        <dbReference type="Proteomes" id="UP000799441"/>
    </source>
</evidence>
<dbReference type="OrthoDB" id="70161at2759"/>
<dbReference type="GO" id="GO:0000407">
    <property type="term" value="C:phagophore assembly site"/>
    <property type="evidence" value="ECO:0007669"/>
    <property type="project" value="TreeGrafter"/>
</dbReference>
<feature type="region of interest" description="Disordered" evidence="5">
    <location>
        <begin position="339"/>
        <end position="371"/>
    </location>
</feature>
<evidence type="ECO:0000256" key="4">
    <source>
        <dbReference type="RuleBase" id="RU361214"/>
    </source>
</evidence>
<protein>
    <recommendedName>
        <fullName evidence="2 4">Autophagy-related protein 13</fullName>
    </recommendedName>
</protein>
<comment type="caution">
    <text evidence="7">The sequence shown here is derived from an EMBL/GenBank/DDBJ whole genome shotgun (WGS) entry which is preliminary data.</text>
</comment>
<evidence type="ECO:0000256" key="1">
    <source>
        <dbReference type="ARBA" id="ARBA00005246"/>
    </source>
</evidence>
<accession>A0A9P4Q2D1</accession>
<dbReference type="GO" id="GO:0034497">
    <property type="term" value="P:protein localization to phagophore assembly site"/>
    <property type="evidence" value="ECO:0007669"/>
    <property type="project" value="TreeGrafter"/>
</dbReference>
<feature type="compositionally biased region" description="Polar residues" evidence="5">
    <location>
        <begin position="599"/>
        <end position="637"/>
    </location>
</feature>
<evidence type="ECO:0000259" key="6">
    <source>
        <dbReference type="Pfam" id="PF10033"/>
    </source>
</evidence>
<feature type="compositionally biased region" description="Polar residues" evidence="5">
    <location>
        <begin position="657"/>
        <end position="674"/>
    </location>
</feature>
<dbReference type="InterPro" id="IPR036570">
    <property type="entry name" value="HORMA_dom_sf"/>
</dbReference>
<evidence type="ECO:0000256" key="5">
    <source>
        <dbReference type="SAM" id="MobiDB-lite"/>
    </source>
</evidence>
<sequence length="691" mass="74359">MHQHPRPAPRTAASASNPSTNPEQTNNSREAPPHRTRSSVDLASYTERAGAEGSGDAHRSASGQAKETSKLNQIVQHFHSKAALMICSSRASLPQVYNKNGDIKQNRWFNIVLDDTDVLLDDLHEWRRPDLTTDPPLPMIIESYIDSSQLTSNQSLVLVDETGKRWDCADALTSSASSSPRPTKSGGRHVEVVLERWTISLGDPSDYTSSELGDALPNVYKKGVVLFRSLYSLVRFLPAFKLYRKLSRATGSQQQLKVKFRIRRSDEIQTSHRDPLESPLCPSDRADCTIEQHDFPPLLCPAGPLSISVRYRSNCEFSVADSEALLSSRFLGLDEGLPTLPAGRSLPQTTGARQNVDSRSRAEVNNARRGLGGAYGSLGTYQLANQRPSSQKSSVQGEVSGDVSGESGSFSRRPFEDRRGMSTDLLKNPPFKAGSVSSSPRPSPSPGTSLGRPGSYITGTSHQKRVSLNTLPQQALRTPSLTNNEAVVASSGSSSPGPRFSSSFAGRQRWQGSQGQRAAESNTSSTRGSQSSKEKAQVPLPGGASGGSSGSIGGHDDDGDDIAAFIKLTEQSKDLPLFSRHSTTGNTVNLAKYSSMRDTGSQLAEDMQSSSLIQTSSTPPSRRLSNVPGLSTSSSPSRALAYTPHVRSRLSAHSIAEENTVTSSGQSGDATDSPQQEEEDELPFIFAAEDV</sequence>
<keyword evidence="3 4" id="KW-0072">Autophagy</keyword>
<gene>
    <name evidence="7" type="ORF">K431DRAFT_335200</name>
</gene>
<dbReference type="GO" id="GO:0000423">
    <property type="term" value="P:mitophagy"/>
    <property type="evidence" value="ECO:0007669"/>
    <property type="project" value="TreeGrafter"/>
</dbReference>
<dbReference type="Proteomes" id="UP000799441">
    <property type="component" value="Unassembled WGS sequence"/>
</dbReference>
<keyword evidence="8" id="KW-1185">Reference proteome</keyword>
<proteinExistence type="inferred from homology"/>
<feature type="domain" description="Autophagy-related protein 13 N-terminal" evidence="6">
    <location>
        <begin position="75"/>
        <end position="317"/>
    </location>
</feature>
<organism evidence="7 8">
    <name type="scientific">Polychaeton citri CBS 116435</name>
    <dbReference type="NCBI Taxonomy" id="1314669"/>
    <lineage>
        <taxon>Eukaryota</taxon>
        <taxon>Fungi</taxon>
        <taxon>Dikarya</taxon>
        <taxon>Ascomycota</taxon>
        <taxon>Pezizomycotina</taxon>
        <taxon>Dothideomycetes</taxon>
        <taxon>Dothideomycetidae</taxon>
        <taxon>Capnodiales</taxon>
        <taxon>Capnodiaceae</taxon>
        <taxon>Polychaeton</taxon>
    </lineage>
</organism>